<dbReference type="Proteomes" id="UP001519325">
    <property type="component" value="Unassembled WGS sequence"/>
</dbReference>
<dbReference type="InterPro" id="IPR006680">
    <property type="entry name" value="Amidohydro-rel"/>
</dbReference>
<evidence type="ECO:0000259" key="1">
    <source>
        <dbReference type="Pfam" id="PF01979"/>
    </source>
</evidence>
<dbReference type="Pfam" id="PF01979">
    <property type="entry name" value="Amidohydro_1"/>
    <property type="match status" value="1"/>
</dbReference>
<evidence type="ECO:0000313" key="2">
    <source>
        <dbReference type="EMBL" id="MBP2191579.1"/>
    </source>
</evidence>
<dbReference type="EMBL" id="JAGGMR010000001">
    <property type="protein sequence ID" value="MBP2191579.1"/>
    <property type="molecule type" value="Genomic_DNA"/>
</dbReference>
<sequence>MPSSTRFVIVADHCWDGVGSRPTGPTAVVVDNGTIVSVSPVTGEVRQGDAAIVELGRRTLLPGLIDCHVHLVDERLDIASAAYQALRAVPPMRALLANGFTTVRDLGSAGDAINVGLRQAVDTGLVEGPRLFVAPNIISTPGGHGDKMPQLTERYGVEIGTIAAGADQLRKLVREQLRFGADWIKFAASGGFSSAADTPDQVSFTLAEMTAIVDTARDLGLPCAAHAVNDESVRRALRAGVRSIEHASLVTAETLASIAEHGAYLVPTLYGPRYFVDHLDDDDFWTDYEPRMRAKIRRHAEQIKASAELLAASDVDIAYGTDAGMFPHGDNWREFQAMDEVGISPLRTLRAATSVAADLLNRPDLGRIEQGATADLIAVDGHPFTDIEAMGRVEFVMQNGVIRLDPRAPDR</sequence>
<evidence type="ECO:0000313" key="3">
    <source>
        <dbReference type="Proteomes" id="UP001519325"/>
    </source>
</evidence>
<dbReference type="Gene3D" id="2.30.40.10">
    <property type="entry name" value="Urease, subunit C, domain 1"/>
    <property type="match status" value="1"/>
</dbReference>
<comment type="caution">
    <text evidence="2">The sequence shown here is derived from an EMBL/GenBank/DDBJ whole genome shotgun (WGS) entry which is preliminary data.</text>
</comment>
<keyword evidence="3" id="KW-1185">Reference proteome</keyword>
<dbReference type="InterPro" id="IPR051781">
    <property type="entry name" value="Metallo-dep_Hydrolase"/>
</dbReference>
<name>A0ABS4QIP4_9NOCA</name>
<proteinExistence type="predicted"/>
<dbReference type="SUPFAM" id="SSF51556">
    <property type="entry name" value="Metallo-dependent hydrolases"/>
    <property type="match status" value="1"/>
</dbReference>
<dbReference type="InterPro" id="IPR032466">
    <property type="entry name" value="Metal_Hydrolase"/>
</dbReference>
<dbReference type="Gene3D" id="3.20.20.140">
    <property type="entry name" value="Metal-dependent hydrolases"/>
    <property type="match status" value="1"/>
</dbReference>
<accession>A0ABS4QIP4</accession>
<dbReference type="CDD" id="cd01299">
    <property type="entry name" value="Met_dep_hydrolase_A"/>
    <property type="match status" value="1"/>
</dbReference>
<reference evidence="2 3" key="1">
    <citation type="submission" date="2021-03" db="EMBL/GenBank/DDBJ databases">
        <title>Sequencing the genomes of 1000 actinobacteria strains.</title>
        <authorList>
            <person name="Klenk H.-P."/>
        </authorList>
    </citation>
    <scope>NUCLEOTIDE SEQUENCE [LARGE SCALE GENOMIC DNA]</scope>
    <source>
        <strain evidence="2 3">DSM 45516</strain>
    </source>
</reference>
<keyword evidence="2" id="KW-0560">Oxidoreductase</keyword>
<dbReference type="GO" id="GO:0050361">
    <property type="term" value="F:tryptophan 2-monooxygenase activity"/>
    <property type="evidence" value="ECO:0007669"/>
    <property type="project" value="UniProtKB-EC"/>
</dbReference>
<dbReference type="SUPFAM" id="SSF51338">
    <property type="entry name" value="Composite domain of metallo-dependent hydrolases"/>
    <property type="match status" value="2"/>
</dbReference>
<organism evidence="2 3">
    <name type="scientific">Nocardia goodfellowii</name>
    <dbReference type="NCBI Taxonomy" id="882446"/>
    <lineage>
        <taxon>Bacteria</taxon>
        <taxon>Bacillati</taxon>
        <taxon>Actinomycetota</taxon>
        <taxon>Actinomycetes</taxon>
        <taxon>Mycobacteriales</taxon>
        <taxon>Nocardiaceae</taxon>
        <taxon>Nocardia</taxon>
    </lineage>
</organism>
<dbReference type="PANTHER" id="PTHR43135:SF3">
    <property type="entry name" value="ALPHA-D-RIBOSE 1-METHYLPHOSPHONATE 5-TRIPHOSPHATE DIPHOSPHATASE"/>
    <property type="match status" value="1"/>
</dbReference>
<dbReference type="EC" id="1.13.12.3" evidence="2"/>
<dbReference type="PANTHER" id="PTHR43135">
    <property type="entry name" value="ALPHA-D-RIBOSE 1-METHYLPHOSPHONATE 5-TRIPHOSPHATE DIPHOSPHATASE"/>
    <property type="match status" value="1"/>
</dbReference>
<dbReference type="InterPro" id="IPR011059">
    <property type="entry name" value="Metal-dep_hydrolase_composite"/>
</dbReference>
<feature type="domain" description="Amidohydrolase-related" evidence="1">
    <location>
        <begin position="59"/>
        <end position="401"/>
    </location>
</feature>
<dbReference type="InterPro" id="IPR057744">
    <property type="entry name" value="OTAase-like"/>
</dbReference>
<dbReference type="RefSeq" id="WP_209893396.1">
    <property type="nucleotide sequence ID" value="NZ_JAGGMR010000001.1"/>
</dbReference>
<gene>
    <name evidence="2" type="ORF">BJ987_004480</name>
</gene>
<protein>
    <submittedName>
        <fullName evidence="2">Tryptophan 2-monooxygenase</fullName>
        <ecNumber evidence="2">1.13.12.3</ecNumber>
    </submittedName>
</protein>